<dbReference type="Proteomes" id="UP000055611">
    <property type="component" value="Chromosome"/>
</dbReference>
<evidence type="ECO:0000313" key="2">
    <source>
        <dbReference type="EMBL" id="AMK12013.1"/>
    </source>
</evidence>
<dbReference type="Pfam" id="PF03479">
    <property type="entry name" value="PCC"/>
    <property type="match status" value="1"/>
</dbReference>
<reference evidence="2 4" key="1">
    <citation type="journal article" date="2016" name="Front. Microbiol.">
        <title>Genome Sequence of the Piezophilic, Mesophilic Sulfate-Reducing Bacterium Desulfovibrio indicus J2T.</title>
        <authorList>
            <person name="Cao J."/>
            <person name="Maignien L."/>
            <person name="Shao Z."/>
            <person name="Alain K."/>
            <person name="Jebbar M."/>
        </authorList>
    </citation>
    <scope>NUCLEOTIDE SEQUENCE [LARGE SCALE GENOMIC DNA]</scope>
    <source>
        <strain evidence="2 4">J2</strain>
    </source>
</reference>
<evidence type="ECO:0000313" key="4">
    <source>
        <dbReference type="Proteomes" id="UP000055611"/>
    </source>
</evidence>
<organism evidence="3 5">
    <name type="scientific">Pseudodesulfovibrio indicus</name>
    <dbReference type="NCBI Taxonomy" id="1716143"/>
    <lineage>
        <taxon>Bacteria</taxon>
        <taxon>Pseudomonadati</taxon>
        <taxon>Thermodesulfobacteriota</taxon>
        <taxon>Desulfovibrionia</taxon>
        <taxon>Desulfovibrionales</taxon>
        <taxon>Desulfovibrionaceae</taxon>
    </lineage>
</organism>
<name>A0A126QPN1_9BACT</name>
<evidence type="ECO:0000259" key="1">
    <source>
        <dbReference type="PROSITE" id="PS51742"/>
    </source>
</evidence>
<keyword evidence="3" id="KW-0238">DNA-binding</keyword>
<dbReference type="PANTHER" id="PTHR34988">
    <property type="entry name" value="PROTEIN, PUTATIVE-RELATED"/>
    <property type="match status" value="1"/>
</dbReference>
<evidence type="ECO:0000313" key="5">
    <source>
        <dbReference type="Proteomes" id="UP000295506"/>
    </source>
</evidence>
<dbReference type="PROSITE" id="PS51742">
    <property type="entry name" value="PPC"/>
    <property type="match status" value="1"/>
</dbReference>
<evidence type="ECO:0000313" key="3">
    <source>
        <dbReference type="EMBL" id="TDT88611.1"/>
    </source>
</evidence>
<dbReference type="SUPFAM" id="SSF117856">
    <property type="entry name" value="AF0104/ALDC/Ptd012-like"/>
    <property type="match status" value="1"/>
</dbReference>
<dbReference type="PANTHER" id="PTHR34988:SF1">
    <property type="entry name" value="DNA-BINDING PROTEIN"/>
    <property type="match status" value="1"/>
</dbReference>
<dbReference type="GO" id="GO:0003677">
    <property type="term" value="F:DNA binding"/>
    <property type="evidence" value="ECO:0007669"/>
    <property type="project" value="UniProtKB-KW"/>
</dbReference>
<dbReference type="Proteomes" id="UP000295506">
    <property type="component" value="Unassembled WGS sequence"/>
</dbReference>
<accession>A0A126QPN1</accession>
<dbReference type="InterPro" id="IPR005175">
    <property type="entry name" value="PPC_dom"/>
</dbReference>
<sequence length="147" mass="15781">MQYSQGSFGRVFTLRLEDDEKIPDCIERFAAEHDIKSALCTMIGGADRGNVVAGPRDGESPVIDPILCPVEAPHEVVALGTLFPDESGTPTLHMHAALGRDGRTRTGCIRPGLDVWLVGEVIIAEIIGTDMLRKKEAKSGLALLCKG</sequence>
<reference evidence="3 5" key="2">
    <citation type="submission" date="2019-03" db="EMBL/GenBank/DDBJ databases">
        <title>Genomic Encyclopedia of Type Strains, Phase IV (KMG-IV): sequencing the most valuable type-strain genomes for metagenomic binning, comparative biology and taxonomic classification.</title>
        <authorList>
            <person name="Goeker M."/>
        </authorList>
    </citation>
    <scope>NUCLEOTIDE SEQUENCE [LARGE SCALE GENOMIC DNA]</scope>
    <source>
        <strain evidence="3 5">DSM 101483</strain>
    </source>
</reference>
<dbReference type="CDD" id="cd11378">
    <property type="entry name" value="DUF296"/>
    <property type="match status" value="1"/>
</dbReference>
<dbReference type="AlphaFoldDB" id="A0A126QPN1"/>
<keyword evidence="4" id="KW-1185">Reference proteome</keyword>
<gene>
    <name evidence="2" type="ORF">AWY79_13300</name>
    <name evidence="3" type="ORF">EDC59_10511</name>
</gene>
<protein>
    <submittedName>
        <fullName evidence="2 3">DNA-binding protein</fullName>
    </submittedName>
</protein>
<dbReference type="EMBL" id="CP014206">
    <property type="protein sequence ID" value="AMK12013.1"/>
    <property type="molecule type" value="Genomic_DNA"/>
</dbReference>
<feature type="domain" description="PPC" evidence="1">
    <location>
        <begin position="6"/>
        <end position="147"/>
    </location>
</feature>
<dbReference type="EMBL" id="SOBK01000005">
    <property type="protein sequence ID" value="TDT88611.1"/>
    <property type="molecule type" value="Genomic_DNA"/>
</dbReference>
<dbReference type="KEGG" id="dej:AWY79_13300"/>
<dbReference type="Gene3D" id="3.30.1330.80">
    <property type="entry name" value="Hypothetical protein, similar to alpha- acetolactate decarboxylase, domain 2"/>
    <property type="match status" value="1"/>
</dbReference>
<dbReference type="OrthoDB" id="9798999at2"/>
<dbReference type="RefSeq" id="WP_066804836.1">
    <property type="nucleotide sequence ID" value="NZ_CP014206.1"/>
</dbReference>
<proteinExistence type="predicted"/>